<dbReference type="PANTHER" id="PTHR33824:SF7">
    <property type="entry name" value="POLYKETIDE CYCLASE_DEHYDRASE AND LIPID TRANSPORT SUPERFAMILY PROTEIN"/>
    <property type="match status" value="1"/>
</dbReference>
<dbReference type="InterPro" id="IPR047137">
    <property type="entry name" value="ORF3"/>
</dbReference>
<sequence>MHSNRDKLMSAASGQRLASVVGGILLIGSAFNRNSSRRFLKATVGCYLAYKGIAGKRSFSEVYHSIEKVAHGRSLNIRVSMVINKPREEVYAMWRNLSNLPLFMKHLKQVEEQDELFSNWVMEIPGKFGTLQWHAEIVKERYGEMIAWQSLPGSSIDNAGKVGFRDSLGGQGTTVDVILTYHAPLGKAGEQIARLFTPVFKRMIEEEIRDFKDFVETHQTVLIPR</sequence>
<dbReference type="Pfam" id="PF03364">
    <property type="entry name" value="Polyketide_cyc"/>
    <property type="match status" value="1"/>
</dbReference>
<dbReference type="OrthoDB" id="9797595at2"/>
<name>A0A1V9FPZ9_9BACT</name>
<dbReference type="InterPro" id="IPR005031">
    <property type="entry name" value="COQ10_START"/>
</dbReference>
<evidence type="ECO:0000313" key="4">
    <source>
        <dbReference type="Proteomes" id="UP000192796"/>
    </source>
</evidence>
<keyword evidence="4" id="KW-1185">Reference proteome</keyword>
<feature type="domain" description="Coenzyme Q-binding protein COQ10 START" evidence="2">
    <location>
        <begin position="83"/>
        <end position="204"/>
    </location>
</feature>
<dbReference type="RefSeq" id="WP_081153374.1">
    <property type="nucleotide sequence ID" value="NZ_LVYD01000064.1"/>
</dbReference>
<reference evidence="3 4" key="1">
    <citation type="submission" date="2016-03" db="EMBL/GenBank/DDBJ databases">
        <title>Niastella vici sp. nov., isolated from farmland soil.</title>
        <authorList>
            <person name="Chen L."/>
            <person name="Wang D."/>
            <person name="Yang S."/>
            <person name="Wang G."/>
        </authorList>
    </citation>
    <scope>NUCLEOTIDE SEQUENCE [LARGE SCALE GENOMIC DNA]</scope>
    <source>
        <strain evidence="3 4">DJ57</strain>
    </source>
</reference>
<accession>A0A1V9FPZ9</accession>
<evidence type="ECO:0000256" key="1">
    <source>
        <dbReference type="ARBA" id="ARBA00008918"/>
    </source>
</evidence>
<dbReference type="SUPFAM" id="SSF55961">
    <property type="entry name" value="Bet v1-like"/>
    <property type="match status" value="1"/>
</dbReference>
<comment type="similarity">
    <text evidence="1">Belongs to the ribosome association toxin RatA family.</text>
</comment>
<gene>
    <name evidence="3" type="ORF">A3860_34020</name>
</gene>
<dbReference type="Gene3D" id="3.30.530.20">
    <property type="match status" value="1"/>
</dbReference>
<dbReference type="EMBL" id="LVYD01000064">
    <property type="protein sequence ID" value="OQP60398.1"/>
    <property type="molecule type" value="Genomic_DNA"/>
</dbReference>
<dbReference type="Proteomes" id="UP000192796">
    <property type="component" value="Unassembled WGS sequence"/>
</dbReference>
<dbReference type="CDD" id="cd07817">
    <property type="entry name" value="SRPBCC_8"/>
    <property type="match status" value="1"/>
</dbReference>
<organism evidence="3 4">
    <name type="scientific">Niastella vici</name>
    <dbReference type="NCBI Taxonomy" id="1703345"/>
    <lineage>
        <taxon>Bacteria</taxon>
        <taxon>Pseudomonadati</taxon>
        <taxon>Bacteroidota</taxon>
        <taxon>Chitinophagia</taxon>
        <taxon>Chitinophagales</taxon>
        <taxon>Chitinophagaceae</taxon>
        <taxon>Niastella</taxon>
    </lineage>
</organism>
<evidence type="ECO:0000259" key="2">
    <source>
        <dbReference type="Pfam" id="PF03364"/>
    </source>
</evidence>
<protein>
    <recommendedName>
        <fullName evidence="2">Coenzyme Q-binding protein COQ10 START domain-containing protein</fullName>
    </recommendedName>
</protein>
<comment type="caution">
    <text evidence="3">The sequence shown here is derived from an EMBL/GenBank/DDBJ whole genome shotgun (WGS) entry which is preliminary data.</text>
</comment>
<dbReference type="PANTHER" id="PTHR33824">
    <property type="entry name" value="POLYKETIDE CYCLASE/DEHYDRASE AND LIPID TRANSPORT SUPERFAMILY PROTEIN"/>
    <property type="match status" value="1"/>
</dbReference>
<dbReference type="InterPro" id="IPR023393">
    <property type="entry name" value="START-like_dom_sf"/>
</dbReference>
<dbReference type="AlphaFoldDB" id="A0A1V9FPZ9"/>
<proteinExistence type="inferred from homology"/>
<evidence type="ECO:0000313" key="3">
    <source>
        <dbReference type="EMBL" id="OQP60398.1"/>
    </source>
</evidence>
<dbReference type="STRING" id="1703345.A3860_34020"/>